<dbReference type="Pfam" id="PF01367">
    <property type="entry name" value="5_3_exonuc"/>
    <property type="match status" value="1"/>
</dbReference>
<dbReference type="SUPFAM" id="SSF53098">
    <property type="entry name" value="Ribonuclease H-like"/>
    <property type="match status" value="1"/>
</dbReference>
<dbReference type="AlphaFoldDB" id="A0A2H0W2U6"/>
<evidence type="ECO:0000256" key="11">
    <source>
        <dbReference type="ARBA" id="ARBA00022932"/>
    </source>
</evidence>
<dbReference type="Gene3D" id="3.40.50.1010">
    <property type="entry name" value="5'-nuclease"/>
    <property type="match status" value="1"/>
</dbReference>
<reference evidence="21" key="1">
    <citation type="submission" date="2017-09" db="EMBL/GenBank/DDBJ databases">
        <title>Depth-based differentiation of microbial function through sediment-hosted aquifers and enrichment of novel symbionts in the deep terrestrial subsurface.</title>
        <authorList>
            <person name="Probst A.J."/>
            <person name="Ladd B."/>
            <person name="Jarett J.K."/>
            <person name="Geller-Mcgrath D.E."/>
            <person name="Sieber C.M.K."/>
            <person name="Emerson J.B."/>
            <person name="Anantharaman K."/>
            <person name="Thomas B.C."/>
            <person name="Malmstrom R."/>
            <person name="Stieglmeier M."/>
            <person name="Klingl A."/>
            <person name="Woyke T."/>
            <person name="Ryan C.M."/>
            <person name="Banfield J.F."/>
        </authorList>
    </citation>
    <scope>NUCLEOTIDE SEQUENCE [LARGE SCALE GENOMIC DNA]</scope>
</reference>
<evidence type="ECO:0000256" key="6">
    <source>
        <dbReference type="ARBA" id="ARBA00022705"/>
    </source>
</evidence>
<evidence type="ECO:0000256" key="1">
    <source>
        <dbReference type="ARBA" id="ARBA00007705"/>
    </source>
</evidence>
<evidence type="ECO:0000256" key="7">
    <source>
        <dbReference type="ARBA" id="ARBA00022722"/>
    </source>
</evidence>
<keyword evidence="7" id="KW-0540">Nuclease</keyword>
<dbReference type="CDD" id="cd08637">
    <property type="entry name" value="DNA_pol_A_pol_I_C"/>
    <property type="match status" value="1"/>
</dbReference>
<dbReference type="Gene3D" id="1.10.150.20">
    <property type="entry name" value="5' to 3' exonuclease, C-terminal subdomain"/>
    <property type="match status" value="2"/>
</dbReference>
<keyword evidence="10 16" id="KW-0269">Exonuclease</keyword>
<keyword evidence="9 16" id="KW-0378">Hydrolase</keyword>
<dbReference type="InterPro" id="IPR002562">
    <property type="entry name" value="3'-5'_exonuclease_dom"/>
</dbReference>
<dbReference type="CDD" id="cd09859">
    <property type="entry name" value="PIN_53EXO"/>
    <property type="match status" value="1"/>
</dbReference>
<evidence type="ECO:0000256" key="4">
    <source>
        <dbReference type="ARBA" id="ARBA00022679"/>
    </source>
</evidence>
<dbReference type="GO" id="GO:0006261">
    <property type="term" value="P:DNA-templated DNA replication"/>
    <property type="evidence" value="ECO:0007669"/>
    <property type="project" value="UniProtKB-UniRule"/>
</dbReference>
<dbReference type="Pfam" id="PF00476">
    <property type="entry name" value="DNA_pol_A"/>
    <property type="match status" value="1"/>
</dbReference>
<evidence type="ECO:0000259" key="19">
    <source>
        <dbReference type="SMART" id="SM00482"/>
    </source>
</evidence>
<evidence type="ECO:0000256" key="8">
    <source>
        <dbReference type="ARBA" id="ARBA00022763"/>
    </source>
</evidence>
<dbReference type="SMART" id="SM00279">
    <property type="entry name" value="HhH2"/>
    <property type="match status" value="1"/>
</dbReference>
<dbReference type="SUPFAM" id="SSF47807">
    <property type="entry name" value="5' to 3' exonuclease, C-terminal subdomain"/>
    <property type="match status" value="1"/>
</dbReference>
<dbReference type="SMART" id="SM00474">
    <property type="entry name" value="35EXOc"/>
    <property type="match status" value="1"/>
</dbReference>
<dbReference type="Proteomes" id="UP000230935">
    <property type="component" value="Unassembled WGS sequence"/>
</dbReference>
<evidence type="ECO:0000256" key="9">
    <source>
        <dbReference type="ARBA" id="ARBA00022801"/>
    </source>
</evidence>
<dbReference type="InterPro" id="IPR020046">
    <property type="entry name" value="5-3_exonucl_a-hlix_arch_N"/>
</dbReference>
<dbReference type="CDD" id="cd06139">
    <property type="entry name" value="DNA_polA_I_Ecoli_like_exo"/>
    <property type="match status" value="1"/>
</dbReference>
<keyword evidence="5 16" id="KW-0548">Nucleotidyltransferase</keyword>
<dbReference type="SMART" id="SM00475">
    <property type="entry name" value="53EXOc"/>
    <property type="match status" value="1"/>
</dbReference>
<dbReference type="PANTHER" id="PTHR10133">
    <property type="entry name" value="DNA POLYMERASE I"/>
    <property type="match status" value="1"/>
</dbReference>
<dbReference type="SUPFAM" id="SSF88723">
    <property type="entry name" value="PIN domain-like"/>
    <property type="match status" value="1"/>
</dbReference>
<protein>
    <recommendedName>
        <fullName evidence="3 15">DNA polymerase I</fullName>
        <ecNumber evidence="2 15">2.7.7.7</ecNumber>
    </recommendedName>
</protein>
<dbReference type="FunFam" id="1.10.150.20:FF:000003">
    <property type="entry name" value="DNA polymerase I"/>
    <property type="match status" value="1"/>
</dbReference>
<dbReference type="PROSITE" id="PS00447">
    <property type="entry name" value="DNA_POLYMERASE_A"/>
    <property type="match status" value="1"/>
</dbReference>
<dbReference type="InterPro" id="IPR012337">
    <property type="entry name" value="RNaseH-like_sf"/>
</dbReference>
<dbReference type="FunFam" id="1.20.1060.10:FF:000001">
    <property type="entry name" value="DNA polymerase I"/>
    <property type="match status" value="1"/>
</dbReference>
<dbReference type="InterPro" id="IPR002298">
    <property type="entry name" value="DNA_polymerase_A"/>
</dbReference>
<sequence>MAKIKKFVVIDGHALIHRAWHVLPPLTTQDGTLVNAVYGFTAMLLKVIKDIKPEYLVLTFDLKGPTHRHEEYKEYKAHREAPPDELIAQFDLVREVVRAFNIPIFEKQGFEADDLIGTLVKHSKTKGIHKIIVTGDMDALQLVDAETTVMTVKKGATDTIDYGPTQVKEKYGGLAPEQLIDFKSLRGDPSDNIPGVKGIGEKTAITLLSEFKNLDGVYKNIDSPKIKDRVRELLKEYKKDAYLSQKLAAIKTDVPIKFSLNETITKDFDVDKAVKIFQKFEFKSLINQLPKSSQPKTRQTQLMLGKMVDTKSRVKQFDYTLINSQKDFDDFYKELAGQKLFAFDTETSYLDPFFSDLLGISFSWQAKKGYYLTNQIIQKNLDALNKIFNDSKIKKVGHNIKYDLEVVESHGLKVQGVHFDTMLAAYLSNPGNRALKLDNLAFTEFGHQMITLEEIAGKKLSPKDKTVDLSVVPIEIMSDYSCEDADFTYRLIKPLAKQLRQSNNEGILFKIEVPLVRVLADMERVGIEIDVGFLKKMSSSFSKKIATLETKIYKMAGTKFNISSPQQLKEILFEKLEISTEGLGKTKTGISTAAAELEKMRGQHPIIDLISQYRELTKLQNTYLDALPELVNDDGRVRTQFNQTIAATGRLSSSNPNLQNIPMRTDIGREIRKAFVAGRGKKILSADYNQIELRIIASLANDAKMINSFKKGEDIHTRTAADINEIPLDKVAKKDRYAAKAINFGIIYGMGYVSLSKYADIPREQAQDFIDRYFNLHTPIHNYLEETKEIARKQGYAETIFGRRRFFPEISSSQNQVRAAAERAAVNHPIQGTAADLMKLAMIEIYKGLPKISRDAKMLLQVHDELVFEVPNNDLTKVTEFITDKMENIYKLRCPIETHVQIGQNWGELK</sequence>
<name>A0A2H0W2U6_9BACT</name>
<dbReference type="GO" id="GO:0008408">
    <property type="term" value="F:3'-5' exonuclease activity"/>
    <property type="evidence" value="ECO:0007669"/>
    <property type="project" value="UniProtKB-UniRule"/>
</dbReference>
<comment type="caution">
    <text evidence="20">The sequence shown here is derived from an EMBL/GenBank/DDBJ whole genome shotgun (WGS) entry which is preliminary data.</text>
</comment>
<dbReference type="PANTHER" id="PTHR10133:SF27">
    <property type="entry name" value="DNA POLYMERASE NU"/>
    <property type="match status" value="1"/>
</dbReference>
<dbReference type="SMART" id="SM00482">
    <property type="entry name" value="POLAc"/>
    <property type="match status" value="1"/>
</dbReference>
<dbReference type="InterPro" id="IPR018320">
    <property type="entry name" value="DNA_polymerase_1"/>
</dbReference>
<dbReference type="InterPro" id="IPR002421">
    <property type="entry name" value="5-3_exonuclease"/>
</dbReference>
<dbReference type="NCBIfam" id="NF004397">
    <property type="entry name" value="PRK05755.1"/>
    <property type="match status" value="1"/>
</dbReference>
<dbReference type="InterPro" id="IPR043502">
    <property type="entry name" value="DNA/RNA_pol_sf"/>
</dbReference>
<comment type="similarity">
    <text evidence="1 16">Belongs to the DNA polymerase type-A family.</text>
</comment>
<dbReference type="GO" id="GO:0008409">
    <property type="term" value="F:5'-3' exonuclease activity"/>
    <property type="evidence" value="ECO:0007669"/>
    <property type="project" value="UniProtKB-UniRule"/>
</dbReference>
<evidence type="ECO:0000256" key="14">
    <source>
        <dbReference type="ARBA" id="ARBA00049244"/>
    </source>
</evidence>
<evidence type="ECO:0000256" key="10">
    <source>
        <dbReference type="ARBA" id="ARBA00022839"/>
    </source>
</evidence>
<keyword evidence="4 16" id="KW-0808">Transferase</keyword>
<dbReference type="InterPro" id="IPR036279">
    <property type="entry name" value="5-3_exonuclease_C_sf"/>
</dbReference>
<dbReference type="EMBL" id="PEZZ01000034">
    <property type="protein sequence ID" value="PIS04831.1"/>
    <property type="molecule type" value="Genomic_DNA"/>
</dbReference>
<evidence type="ECO:0000259" key="17">
    <source>
        <dbReference type="SMART" id="SM00474"/>
    </source>
</evidence>
<feature type="domain" description="DNA-directed DNA polymerase family A palm" evidence="19">
    <location>
        <begin position="668"/>
        <end position="874"/>
    </location>
</feature>
<keyword evidence="11 16" id="KW-0239">DNA-directed DNA polymerase</keyword>
<feature type="domain" description="3'-5' exonuclease" evidence="17">
    <location>
        <begin position="319"/>
        <end position="500"/>
    </location>
</feature>
<dbReference type="Gene3D" id="1.20.1060.10">
    <property type="entry name" value="Taq DNA Polymerase, Chain T, domain 4"/>
    <property type="match status" value="1"/>
</dbReference>
<evidence type="ECO:0000313" key="21">
    <source>
        <dbReference type="Proteomes" id="UP000230935"/>
    </source>
</evidence>
<dbReference type="CDD" id="cd09898">
    <property type="entry name" value="H3TH_53EXO"/>
    <property type="match status" value="1"/>
</dbReference>
<evidence type="ECO:0000256" key="2">
    <source>
        <dbReference type="ARBA" id="ARBA00012417"/>
    </source>
</evidence>
<dbReference type="FunFam" id="3.40.50.1010:FF:000001">
    <property type="entry name" value="DNA polymerase I"/>
    <property type="match status" value="1"/>
</dbReference>
<dbReference type="Gene3D" id="3.30.70.370">
    <property type="match status" value="1"/>
</dbReference>
<comment type="catalytic activity">
    <reaction evidence="14 16">
        <text>DNA(n) + a 2'-deoxyribonucleoside 5'-triphosphate = DNA(n+1) + diphosphate</text>
        <dbReference type="Rhea" id="RHEA:22508"/>
        <dbReference type="Rhea" id="RHEA-COMP:17339"/>
        <dbReference type="Rhea" id="RHEA-COMP:17340"/>
        <dbReference type="ChEBI" id="CHEBI:33019"/>
        <dbReference type="ChEBI" id="CHEBI:61560"/>
        <dbReference type="ChEBI" id="CHEBI:173112"/>
        <dbReference type="EC" id="2.7.7.7"/>
    </reaction>
</comment>
<dbReference type="InterPro" id="IPR008918">
    <property type="entry name" value="HhH2"/>
</dbReference>
<evidence type="ECO:0000256" key="12">
    <source>
        <dbReference type="ARBA" id="ARBA00023125"/>
    </source>
</evidence>
<dbReference type="Gene3D" id="3.30.420.10">
    <property type="entry name" value="Ribonuclease H-like superfamily/Ribonuclease H"/>
    <property type="match status" value="1"/>
</dbReference>
<dbReference type="GO" id="GO:0006302">
    <property type="term" value="P:double-strand break repair"/>
    <property type="evidence" value="ECO:0007669"/>
    <property type="project" value="TreeGrafter"/>
</dbReference>
<organism evidence="20 21">
    <name type="scientific">Candidatus Buchananbacteria bacterium CG10_big_fil_rev_8_21_14_0_10_42_9</name>
    <dbReference type="NCBI Taxonomy" id="1974526"/>
    <lineage>
        <taxon>Bacteria</taxon>
        <taxon>Candidatus Buchananiibacteriota</taxon>
    </lineage>
</organism>
<evidence type="ECO:0000256" key="16">
    <source>
        <dbReference type="RuleBase" id="RU004460"/>
    </source>
</evidence>
<accession>A0A2H0W2U6</accession>
<evidence type="ECO:0000256" key="15">
    <source>
        <dbReference type="NCBIfam" id="TIGR00593"/>
    </source>
</evidence>
<evidence type="ECO:0000259" key="18">
    <source>
        <dbReference type="SMART" id="SM00475"/>
    </source>
</evidence>
<evidence type="ECO:0000313" key="20">
    <source>
        <dbReference type="EMBL" id="PIS04831.1"/>
    </source>
</evidence>
<dbReference type="SUPFAM" id="SSF56672">
    <property type="entry name" value="DNA/RNA polymerases"/>
    <property type="match status" value="1"/>
</dbReference>
<comment type="function">
    <text evidence="16">In addition to polymerase activity, this DNA polymerase exhibits 3'-5' and 5'-3' exonuclease activity.</text>
</comment>
<dbReference type="NCBIfam" id="TIGR00593">
    <property type="entry name" value="pola"/>
    <property type="match status" value="1"/>
</dbReference>
<dbReference type="GO" id="GO:0003677">
    <property type="term" value="F:DNA binding"/>
    <property type="evidence" value="ECO:0007669"/>
    <property type="project" value="UniProtKB-UniRule"/>
</dbReference>
<dbReference type="InterPro" id="IPR029060">
    <property type="entry name" value="PIN-like_dom_sf"/>
</dbReference>
<dbReference type="Pfam" id="PF02739">
    <property type="entry name" value="5_3_exonuc_N"/>
    <property type="match status" value="1"/>
</dbReference>
<keyword evidence="13 16" id="KW-0234">DNA repair</keyword>
<dbReference type="EC" id="2.7.7.7" evidence="2 15"/>
<dbReference type="InterPro" id="IPR019760">
    <property type="entry name" value="DNA-dir_DNA_pol_A_CS"/>
</dbReference>
<keyword evidence="8 16" id="KW-0227">DNA damage</keyword>
<evidence type="ECO:0000256" key="3">
    <source>
        <dbReference type="ARBA" id="ARBA00020311"/>
    </source>
</evidence>
<keyword evidence="12 16" id="KW-0238">DNA-binding</keyword>
<dbReference type="PRINTS" id="PR00868">
    <property type="entry name" value="DNAPOLI"/>
</dbReference>
<dbReference type="Pfam" id="PF01612">
    <property type="entry name" value="DNA_pol_A_exo1"/>
    <property type="match status" value="1"/>
</dbReference>
<dbReference type="InterPro" id="IPR036397">
    <property type="entry name" value="RNaseH_sf"/>
</dbReference>
<feature type="domain" description="5'-3' exonuclease" evidence="18">
    <location>
        <begin position="5"/>
        <end position="266"/>
    </location>
</feature>
<dbReference type="InterPro" id="IPR020045">
    <property type="entry name" value="DNA_polI_H3TH"/>
</dbReference>
<keyword evidence="6 16" id="KW-0235">DNA replication</keyword>
<dbReference type="InterPro" id="IPR001098">
    <property type="entry name" value="DNA-dir_DNA_pol_A_palm_dom"/>
</dbReference>
<dbReference type="GO" id="GO:0003887">
    <property type="term" value="F:DNA-directed DNA polymerase activity"/>
    <property type="evidence" value="ECO:0007669"/>
    <property type="project" value="UniProtKB-UniRule"/>
</dbReference>
<dbReference type="FunFam" id="1.10.150.20:FF:000002">
    <property type="entry name" value="DNA polymerase I"/>
    <property type="match status" value="1"/>
</dbReference>
<evidence type="ECO:0000256" key="5">
    <source>
        <dbReference type="ARBA" id="ARBA00022695"/>
    </source>
</evidence>
<gene>
    <name evidence="16" type="primary">polA</name>
    <name evidence="20" type="ORF">COT81_04205</name>
</gene>
<proteinExistence type="inferred from homology"/>
<evidence type="ECO:0000256" key="13">
    <source>
        <dbReference type="ARBA" id="ARBA00023204"/>
    </source>
</evidence>